<keyword evidence="1" id="KW-0812">Transmembrane</keyword>
<gene>
    <name evidence="2" type="ordered locus">P9301_01431</name>
</gene>
<keyword evidence="1" id="KW-0472">Membrane</keyword>
<dbReference type="HOGENOM" id="CLU_1748030_0_0_3"/>
<accession>A3PAJ1</accession>
<feature type="transmembrane region" description="Helical" evidence="1">
    <location>
        <begin position="84"/>
        <end position="105"/>
    </location>
</feature>
<feature type="transmembrane region" description="Helical" evidence="1">
    <location>
        <begin position="111"/>
        <end position="131"/>
    </location>
</feature>
<proteinExistence type="predicted"/>
<dbReference type="STRING" id="167546.P9301_01431"/>
<keyword evidence="3" id="KW-1185">Reference proteome</keyword>
<name>A3PAJ1_PROM0</name>
<organism evidence="2 3">
    <name type="scientific">Prochlorococcus marinus (strain MIT 9301)</name>
    <dbReference type="NCBI Taxonomy" id="167546"/>
    <lineage>
        <taxon>Bacteria</taxon>
        <taxon>Bacillati</taxon>
        <taxon>Cyanobacteriota</taxon>
        <taxon>Cyanophyceae</taxon>
        <taxon>Synechococcales</taxon>
        <taxon>Prochlorococcaceae</taxon>
        <taxon>Prochlorococcus</taxon>
    </lineage>
</organism>
<evidence type="ECO:0000313" key="2">
    <source>
        <dbReference type="EMBL" id="ABO16766.1"/>
    </source>
</evidence>
<evidence type="ECO:0000256" key="1">
    <source>
        <dbReference type="SAM" id="Phobius"/>
    </source>
</evidence>
<dbReference type="KEGG" id="pmg:P9301_01431"/>
<dbReference type="AlphaFoldDB" id="A3PAJ1"/>
<evidence type="ECO:0000313" key="3">
    <source>
        <dbReference type="Proteomes" id="UP000001430"/>
    </source>
</evidence>
<feature type="transmembrane region" description="Helical" evidence="1">
    <location>
        <begin position="58"/>
        <end position="75"/>
    </location>
</feature>
<keyword evidence="1" id="KW-1133">Transmembrane helix</keyword>
<dbReference type="RefSeq" id="WP_011862169.1">
    <property type="nucleotide sequence ID" value="NC_009091.1"/>
</dbReference>
<dbReference type="EMBL" id="CP000576">
    <property type="protein sequence ID" value="ABO16766.1"/>
    <property type="molecule type" value="Genomic_DNA"/>
</dbReference>
<sequence>MKETAKEVGKKLLEIVRFIFFIPAGFLAGTLVKFPLLLLARIQESMFGLKMDSWGTHLWQTLIFYVVCFLASIYVKPKFLKSKYFILAWSVLLGFNAFIFMSALPNPPYSTPIKIIIDAFAPIGVLIYLIVDKQNDFLKLSKTNNSPKE</sequence>
<reference evidence="2 3" key="1">
    <citation type="journal article" date="2007" name="PLoS Genet.">
        <title>Patterns and implications of gene gain and loss in the evolution of Prochlorococcus.</title>
        <authorList>
            <person name="Kettler G.C."/>
            <person name="Martiny A.C."/>
            <person name="Huang K."/>
            <person name="Zucker J."/>
            <person name="Coleman M.L."/>
            <person name="Rodrigue S."/>
            <person name="Chen F."/>
            <person name="Lapidus A."/>
            <person name="Ferriera S."/>
            <person name="Johnson J."/>
            <person name="Steglich C."/>
            <person name="Church G.M."/>
            <person name="Richardson P."/>
            <person name="Chisholm S.W."/>
        </authorList>
    </citation>
    <scope>NUCLEOTIDE SEQUENCE [LARGE SCALE GENOMIC DNA]</scope>
    <source>
        <strain evidence="2 3">MIT 9301</strain>
    </source>
</reference>
<feature type="transmembrane region" description="Helical" evidence="1">
    <location>
        <begin position="12"/>
        <end position="38"/>
    </location>
</feature>
<dbReference type="Proteomes" id="UP000001430">
    <property type="component" value="Chromosome"/>
</dbReference>
<protein>
    <submittedName>
        <fullName evidence="2">Uncharacterized protein</fullName>
    </submittedName>
</protein>